<dbReference type="GO" id="GO:0022857">
    <property type="term" value="F:transmembrane transporter activity"/>
    <property type="evidence" value="ECO:0007669"/>
    <property type="project" value="InterPro"/>
</dbReference>
<feature type="domain" description="Major facilitator superfamily (MFS) profile" evidence="7">
    <location>
        <begin position="33"/>
        <end position="419"/>
    </location>
</feature>
<keyword evidence="5 6" id="KW-0472">Membrane</keyword>
<evidence type="ECO:0000256" key="5">
    <source>
        <dbReference type="ARBA" id="ARBA00023136"/>
    </source>
</evidence>
<feature type="transmembrane region" description="Helical" evidence="6">
    <location>
        <begin position="276"/>
        <end position="297"/>
    </location>
</feature>
<dbReference type="InterPro" id="IPR020846">
    <property type="entry name" value="MFS_dom"/>
</dbReference>
<keyword evidence="4 6" id="KW-1133">Transmembrane helix</keyword>
<feature type="transmembrane region" description="Helical" evidence="6">
    <location>
        <begin position="365"/>
        <end position="387"/>
    </location>
</feature>
<dbReference type="Pfam" id="PF07690">
    <property type="entry name" value="MFS_1"/>
    <property type="match status" value="1"/>
</dbReference>
<dbReference type="Proteomes" id="UP000006556">
    <property type="component" value="Chromosome"/>
</dbReference>
<feature type="transmembrane region" description="Helical" evidence="6">
    <location>
        <begin position="67"/>
        <end position="90"/>
    </location>
</feature>
<dbReference type="InterPro" id="IPR011701">
    <property type="entry name" value="MFS"/>
</dbReference>
<dbReference type="CDD" id="cd17478">
    <property type="entry name" value="MFS_FsR"/>
    <property type="match status" value="1"/>
</dbReference>
<protein>
    <submittedName>
        <fullName evidence="8">Arabinose efflux permease</fullName>
    </submittedName>
</protein>
<dbReference type="KEGG" id="pth:PTH_2590"/>
<reference evidence="9" key="1">
    <citation type="journal article" date="2008" name="Genome Res.">
        <title>The genome of Pelotomaculum thermopropionicum reveals niche-associated evolution in anaerobic microbiota.</title>
        <authorList>
            <person name="Kosaka T."/>
            <person name="Kato S."/>
            <person name="Shimoyama T."/>
            <person name="Ishii S."/>
            <person name="Abe T."/>
            <person name="Watanabe K."/>
        </authorList>
    </citation>
    <scope>NUCLEOTIDE SEQUENCE [LARGE SCALE GENOMIC DNA]</scope>
    <source>
        <strain evidence="9">DSM 13744 / JCM 10971 / SI</strain>
    </source>
</reference>
<feature type="transmembrane region" description="Helical" evidence="6">
    <location>
        <begin position="399"/>
        <end position="421"/>
    </location>
</feature>
<dbReference type="STRING" id="370438.PTH_2590"/>
<feature type="transmembrane region" description="Helical" evidence="6">
    <location>
        <begin position="185"/>
        <end position="205"/>
    </location>
</feature>
<feature type="transmembrane region" description="Helical" evidence="6">
    <location>
        <begin position="158"/>
        <end position="179"/>
    </location>
</feature>
<comment type="subcellular location">
    <subcellularLocation>
        <location evidence="1">Cell membrane</location>
        <topology evidence="1">Multi-pass membrane protein</topology>
    </subcellularLocation>
</comment>
<dbReference type="PANTHER" id="PTHR43129">
    <property type="entry name" value="FOSMIDOMYCIN RESISTANCE PROTEIN"/>
    <property type="match status" value="1"/>
</dbReference>
<dbReference type="eggNOG" id="COG2271">
    <property type="taxonomic scope" value="Bacteria"/>
</dbReference>
<dbReference type="SUPFAM" id="SSF103473">
    <property type="entry name" value="MFS general substrate transporter"/>
    <property type="match status" value="1"/>
</dbReference>
<dbReference type="GO" id="GO:0005886">
    <property type="term" value="C:plasma membrane"/>
    <property type="evidence" value="ECO:0007669"/>
    <property type="project" value="UniProtKB-SubCell"/>
</dbReference>
<evidence type="ECO:0000256" key="1">
    <source>
        <dbReference type="ARBA" id="ARBA00004651"/>
    </source>
</evidence>
<feature type="transmembrane region" description="Helical" evidence="6">
    <location>
        <begin position="120"/>
        <end position="137"/>
    </location>
</feature>
<feature type="transmembrane region" description="Helical" evidence="6">
    <location>
        <begin position="34"/>
        <end position="55"/>
    </location>
</feature>
<evidence type="ECO:0000313" key="8">
    <source>
        <dbReference type="EMBL" id="BAF60771.1"/>
    </source>
</evidence>
<dbReference type="InterPro" id="IPR036259">
    <property type="entry name" value="MFS_trans_sf"/>
</dbReference>
<keyword evidence="2" id="KW-0813">Transport</keyword>
<feature type="transmembrane region" description="Helical" evidence="6">
    <location>
        <begin position="304"/>
        <end position="324"/>
    </location>
</feature>
<accession>A5CZ24</accession>
<dbReference type="EMBL" id="AP009389">
    <property type="protein sequence ID" value="BAF60771.1"/>
    <property type="molecule type" value="Genomic_DNA"/>
</dbReference>
<evidence type="ECO:0000256" key="3">
    <source>
        <dbReference type="ARBA" id="ARBA00022692"/>
    </source>
</evidence>
<keyword evidence="3 6" id="KW-0812">Transmembrane</keyword>
<dbReference type="PROSITE" id="PS50850">
    <property type="entry name" value="MFS"/>
    <property type="match status" value="1"/>
</dbReference>
<dbReference type="PANTHER" id="PTHR43129:SF1">
    <property type="entry name" value="FOSMIDOMYCIN RESISTANCE PROTEIN"/>
    <property type="match status" value="1"/>
</dbReference>
<sequence>MRGPASKANDKAMTALSGHGFRQIRGTKMNKKTLTILGVGHAVTDISQSAVPMMLTFLQPVLALSHLQVGVVVLALNLFSSVIQPAFGLFSDRRRMAWLIPAGCLLAGLGMALVGFSPGYIFLLAAVMVCGLGVAAYHPEGSKFARLASGSRRASGMAMYTVGGNIGFALGPGLATFFYEAAGLRGTAGFLALNGLMAALLWIYLSEIAPAVPKNSPAGPVNPARGKAGDAAGMSGVALVFPVVLLILVIVMRTWVHFGIVTFLPQYFVNYLHHSNAYAASVVTLFLLCGALGSTVGGPAADRWGLKNIMIVSTSLVIPLLYLFPHVSGIWTLIVVALTGFVLISTFAVTVVFGQELLPNNIGLISGLTLGFAIGMGGVGTTFLGWLADRWGLPVVFKVMVLFPVLGLLLIAFLPGTGALARRKRALSGGE</sequence>
<dbReference type="HOGENOM" id="CLU_040537_0_0_9"/>
<feature type="transmembrane region" description="Helical" evidence="6">
    <location>
        <begin position="237"/>
        <end position="256"/>
    </location>
</feature>
<dbReference type="Gene3D" id="1.20.1250.20">
    <property type="entry name" value="MFS general substrate transporter like domains"/>
    <property type="match status" value="2"/>
</dbReference>
<evidence type="ECO:0000256" key="6">
    <source>
        <dbReference type="SAM" id="Phobius"/>
    </source>
</evidence>
<feature type="transmembrane region" description="Helical" evidence="6">
    <location>
        <begin position="330"/>
        <end position="353"/>
    </location>
</feature>
<feature type="transmembrane region" description="Helical" evidence="6">
    <location>
        <begin position="97"/>
        <end position="114"/>
    </location>
</feature>
<dbReference type="AlphaFoldDB" id="A5CZ24"/>
<gene>
    <name evidence="8" type="primary">AraJ</name>
    <name evidence="8" type="ordered locus">PTH_2590</name>
</gene>
<keyword evidence="9" id="KW-1185">Reference proteome</keyword>
<name>A5CZ24_PELTS</name>
<proteinExistence type="predicted"/>
<evidence type="ECO:0000259" key="7">
    <source>
        <dbReference type="PROSITE" id="PS50850"/>
    </source>
</evidence>
<evidence type="ECO:0000256" key="2">
    <source>
        <dbReference type="ARBA" id="ARBA00022448"/>
    </source>
</evidence>
<organism evidence="8 9">
    <name type="scientific">Pelotomaculum thermopropionicum (strain DSM 13744 / JCM 10971 / SI)</name>
    <dbReference type="NCBI Taxonomy" id="370438"/>
    <lineage>
        <taxon>Bacteria</taxon>
        <taxon>Bacillati</taxon>
        <taxon>Bacillota</taxon>
        <taxon>Clostridia</taxon>
        <taxon>Eubacteriales</taxon>
        <taxon>Desulfotomaculaceae</taxon>
        <taxon>Pelotomaculum</taxon>
    </lineage>
</organism>
<evidence type="ECO:0000256" key="4">
    <source>
        <dbReference type="ARBA" id="ARBA00022989"/>
    </source>
</evidence>
<evidence type="ECO:0000313" key="9">
    <source>
        <dbReference type="Proteomes" id="UP000006556"/>
    </source>
</evidence>